<evidence type="ECO:0000313" key="6">
    <source>
        <dbReference type="Proteomes" id="UP000596660"/>
    </source>
</evidence>
<dbReference type="GO" id="GO:0009904">
    <property type="term" value="P:chloroplast accumulation movement"/>
    <property type="evidence" value="ECO:0007669"/>
    <property type="project" value="TreeGrafter"/>
</dbReference>
<dbReference type="GO" id="GO:0005829">
    <property type="term" value="C:cytosol"/>
    <property type="evidence" value="ECO:0007669"/>
    <property type="project" value="TreeGrafter"/>
</dbReference>
<dbReference type="AlphaFoldDB" id="A0A803LQB8"/>
<evidence type="ECO:0000313" key="5">
    <source>
        <dbReference type="EnsemblPlants" id="AUR62017147-RA:cds"/>
    </source>
</evidence>
<dbReference type="OMA" id="RQFEEYA"/>
<feature type="region of interest" description="Disordered" evidence="4">
    <location>
        <begin position="186"/>
        <end position="210"/>
    </location>
</feature>
<dbReference type="RefSeq" id="XP_021740770.1">
    <property type="nucleotide sequence ID" value="XM_021885078.1"/>
</dbReference>
<evidence type="ECO:0000256" key="4">
    <source>
        <dbReference type="SAM" id="MobiDB-lite"/>
    </source>
</evidence>
<dbReference type="Proteomes" id="UP000596660">
    <property type="component" value="Unplaced"/>
</dbReference>
<dbReference type="EnsemblPlants" id="AUR62017147-RA">
    <property type="protein sequence ID" value="AUR62017147-RA:cds"/>
    <property type="gene ID" value="AUR62017147"/>
</dbReference>
<dbReference type="KEGG" id="cqi:110707050"/>
<dbReference type="InterPro" id="IPR008545">
    <property type="entry name" value="Web"/>
</dbReference>
<feature type="compositionally biased region" description="Basic and acidic residues" evidence="4">
    <location>
        <begin position="1"/>
        <end position="12"/>
    </location>
</feature>
<evidence type="ECO:0000256" key="3">
    <source>
        <dbReference type="SAM" id="Coils"/>
    </source>
</evidence>
<dbReference type="Gramene" id="AUR62017147-RA">
    <property type="protein sequence ID" value="AUR62017147-RA:cds"/>
    <property type="gene ID" value="AUR62017147"/>
</dbReference>
<protein>
    <recommendedName>
        <fullName evidence="7">WEB family protein</fullName>
    </recommendedName>
</protein>
<comment type="similarity">
    <text evidence="1">Belongs to the WEB family.</text>
</comment>
<accession>A0A803LQB8</accession>
<dbReference type="GeneID" id="110707050"/>
<dbReference type="PANTHER" id="PTHR32054:SF3">
    <property type="entry name" value="HEAVY CHAIN, PUTATIVE, EXPRESSED-RELATED"/>
    <property type="match status" value="1"/>
</dbReference>
<sequence length="666" mass="73459">MVHSAERPKNTDSPKSGVGEIDTRAPFQSVKDAVNLFGEVAFSGEKPAIKKAKPQSAERALVKETELHLAQKELNKLKEQLRNAEDTKAEALVELEKAKKTVESLAHKLKYLNESKEAAIQATEAAKQHAKQLEDANSAKQAVTNGFHKEESGDTKEKYTTVISELNAAKQELAKVRQDYDTSLEAKATAHKQAAEAEHAAKANTERASELSKEIFSLKETIEQVRQASISAHQEQASIFSEKDLERRSYKARLEESVKKLQEMKKEFDPENSKDLEGKLAEALGEIEVLRTEVENSKASDVDSVRTVTLELDDAKESLQKVLGEGSALQSLVNSLKEELENLRKEHAELKEKEAETESIAGNLHVKLRKCKSELEASLEEEAKASGASDEMIATLNQLTEEAENARREAEEMKTKAEELKKEAAATRISLEEAEEKLKLALEEAEEAKAAEASALDQIQALSERTDAARSSTSESGAKITISRDEFKALSRKAEESEKLAEMKVEAAMAQVEAVKASENEAVKRLEASRKEIDNMKAATQEAIKKAEMAEAAKKAVESELRRWREREKKKAAEAASRILAETQAVQAQVQSPMQTRTHVMSTKSGPVDYKFQVQYASEQANGGKNLDKPKTSVSKKVLLPNLSGIFHKKKSQAEGGSPSYLPGEN</sequence>
<evidence type="ECO:0000256" key="1">
    <source>
        <dbReference type="ARBA" id="ARBA00005485"/>
    </source>
</evidence>
<feature type="region of interest" description="Disordered" evidence="4">
    <location>
        <begin position="402"/>
        <end position="421"/>
    </location>
</feature>
<gene>
    <name evidence="5" type="primary">LOC110707050</name>
</gene>
<feature type="compositionally biased region" description="Basic and acidic residues" evidence="4">
    <location>
        <begin position="404"/>
        <end position="421"/>
    </location>
</feature>
<dbReference type="GO" id="GO:0009903">
    <property type="term" value="P:chloroplast avoidance movement"/>
    <property type="evidence" value="ECO:0007669"/>
    <property type="project" value="TreeGrafter"/>
</dbReference>
<organism evidence="5 6">
    <name type="scientific">Chenopodium quinoa</name>
    <name type="common">Quinoa</name>
    <dbReference type="NCBI Taxonomy" id="63459"/>
    <lineage>
        <taxon>Eukaryota</taxon>
        <taxon>Viridiplantae</taxon>
        <taxon>Streptophyta</taxon>
        <taxon>Embryophyta</taxon>
        <taxon>Tracheophyta</taxon>
        <taxon>Spermatophyta</taxon>
        <taxon>Magnoliopsida</taxon>
        <taxon>eudicotyledons</taxon>
        <taxon>Gunneridae</taxon>
        <taxon>Pentapetalae</taxon>
        <taxon>Caryophyllales</taxon>
        <taxon>Chenopodiaceae</taxon>
        <taxon>Chenopodioideae</taxon>
        <taxon>Atripliceae</taxon>
        <taxon>Chenopodium</taxon>
    </lineage>
</organism>
<feature type="coiled-coil region" evidence="3">
    <location>
        <begin position="493"/>
        <end position="574"/>
    </location>
</feature>
<feature type="coiled-coil region" evidence="3">
    <location>
        <begin position="326"/>
        <end position="360"/>
    </location>
</feature>
<feature type="region of interest" description="Disordered" evidence="4">
    <location>
        <begin position="1"/>
        <end position="24"/>
    </location>
</feature>
<dbReference type="OrthoDB" id="1933125at2759"/>
<keyword evidence="6" id="KW-1185">Reference proteome</keyword>
<evidence type="ECO:0000256" key="2">
    <source>
        <dbReference type="ARBA" id="ARBA00023054"/>
    </source>
</evidence>
<evidence type="ECO:0008006" key="7">
    <source>
        <dbReference type="Google" id="ProtNLM"/>
    </source>
</evidence>
<keyword evidence="2 3" id="KW-0175">Coiled coil</keyword>
<feature type="compositionally biased region" description="Basic and acidic residues" evidence="4">
    <location>
        <begin position="193"/>
        <end position="210"/>
    </location>
</feature>
<proteinExistence type="inferred from homology"/>
<dbReference type="SMR" id="A0A803LQB8"/>
<name>A0A803LQB8_CHEQI</name>
<dbReference type="PANTHER" id="PTHR32054">
    <property type="entry name" value="HEAVY CHAIN, PUTATIVE, EXPRESSED-RELATED-RELATED"/>
    <property type="match status" value="1"/>
</dbReference>
<reference evidence="5" key="2">
    <citation type="submission" date="2021-03" db="UniProtKB">
        <authorList>
            <consortium name="EnsemblPlants"/>
        </authorList>
    </citation>
    <scope>IDENTIFICATION</scope>
</reference>
<feature type="region of interest" description="Disordered" evidence="4">
    <location>
        <begin position="646"/>
        <end position="666"/>
    </location>
</feature>
<dbReference type="Pfam" id="PF05701">
    <property type="entry name" value="WEMBL"/>
    <property type="match status" value="1"/>
</dbReference>
<reference evidence="5" key="1">
    <citation type="journal article" date="2017" name="Nature">
        <title>The genome of Chenopodium quinoa.</title>
        <authorList>
            <person name="Jarvis D.E."/>
            <person name="Ho Y.S."/>
            <person name="Lightfoot D.J."/>
            <person name="Schmoeckel S.M."/>
            <person name="Li B."/>
            <person name="Borm T.J.A."/>
            <person name="Ohyanagi H."/>
            <person name="Mineta K."/>
            <person name="Michell C.T."/>
            <person name="Saber N."/>
            <person name="Kharbatia N.M."/>
            <person name="Rupper R.R."/>
            <person name="Sharp A.R."/>
            <person name="Dally N."/>
            <person name="Boughton B.A."/>
            <person name="Woo Y.H."/>
            <person name="Gao G."/>
            <person name="Schijlen E.G.W.M."/>
            <person name="Guo X."/>
            <person name="Momin A.A."/>
            <person name="Negrao S."/>
            <person name="Al-Babili S."/>
            <person name="Gehring C."/>
            <person name="Roessner U."/>
            <person name="Jung C."/>
            <person name="Murphy K."/>
            <person name="Arold S.T."/>
            <person name="Gojobori T."/>
            <person name="van der Linden C.G."/>
            <person name="van Loo E.N."/>
            <person name="Jellen E.N."/>
            <person name="Maughan P.J."/>
            <person name="Tester M."/>
        </authorList>
    </citation>
    <scope>NUCLEOTIDE SEQUENCE [LARGE SCALE GENOMIC DNA]</scope>
    <source>
        <strain evidence="5">cv. PI 614886</strain>
    </source>
</reference>